<feature type="compositionally biased region" description="Low complexity" evidence="1">
    <location>
        <begin position="310"/>
        <end position="322"/>
    </location>
</feature>
<feature type="region of interest" description="Disordered" evidence="1">
    <location>
        <begin position="1"/>
        <end position="51"/>
    </location>
</feature>
<gene>
    <name evidence="2" type="ORF">PCOR1329_LOCUS54783</name>
</gene>
<name>A0ABN9V557_9DINO</name>
<keyword evidence="3" id="KW-1185">Reference proteome</keyword>
<dbReference type="EMBL" id="CAUYUJ010016700">
    <property type="protein sequence ID" value="CAK0867976.1"/>
    <property type="molecule type" value="Genomic_DNA"/>
</dbReference>
<evidence type="ECO:0000313" key="3">
    <source>
        <dbReference type="Proteomes" id="UP001189429"/>
    </source>
</evidence>
<accession>A0ABN9V557</accession>
<organism evidence="2 3">
    <name type="scientific">Prorocentrum cordatum</name>
    <dbReference type="NCBI Taxonomy" id="2364126"/>
    <lineage>
        <taxon>Eukaryota</taxon>
        <taxon>Sar</taxon>
        <taxon>Alveolata</taxon>
        <taxon>Dinophyceae</taxon>
        <taxon>Prorocentrales</taxon>
        <taxon>Prorocentraceae</taxon>
        <taxon>Prorocentrum</taxon>
    </lineage>
</organism>
<sequence>APPRLELAREAPSSGRAGRRHRPQPCWWWTLGPPRPPPRASRPGVPGMALVQPAPASALSPAHGASGPAPPAAAPAGASALCSGCAAELRSGAPPPSAGRAPLAAAAACAAAFALGAASEGARRRGGAGRLARLVSLRAIGEEAMAPAAAAAANEVLGRANLLRMGWLPFPRGRKRAEERPGVQTLEFDAVDVSGLGASPEEELAMLRKKGPMKVAMLGTRECPYQHQQEIELLSEARVMRGDHIFTSGSTGTNASVIKGALKARRPELLTVVLPQSMSQQDKDSQSLLRACQEQGVQVMPMPQHDGPLRSALPSAGRRPAPGRAPPLSPSHLRGRPRRASVALVRARGRGGGVSGEERPPDLTAKPPPKKEG</sequence>
<evidence type="ECO:0000313" key="2">
    <source>
        <dbReference type="EMBL" id="CAK0867976.1"/>
    </source>
</evidence>
<reference evidence="2" key="1">
    <citation type="submission" date="2023-10" db="EMBL/GenBank/DDBJ databases">
        <authorList>
            <person name="Chen Y."/>
            <person name="Shah S."/>
            <person name="Dougan E. K."/>
            <person name="Thang M."/>
            <person name="Chan C."/>
        </authorList>
    </citation>
    <scope>NUCLEOTIDE SEQUENCE [LARGE SCALE GENOMIC DNA]</scope>
</reference>
<proteinExistence type="predicted"/>
<feature type="compositionally biased region" description="Low complexity" evidence="1">
    <location>
        <begin position="41"/>
        <end position="51"/>
    </location>
</feature>
<comment type="caution">
    <text evidence="2">The sequence shown here is derived from an EMBL/GenBank/DDBJ whole genome shotgun (WGS) entry which is preliminary data.</text>
</comment>
<dbReference type="Proteomes" id="UP001189429">
    <property type="component" value="Unassembled WGS sequence"/>
</dbReference>
<feature type="non-terminal residue" evidence="2">
    <location>
        <position position="1"/>
    </location>
</feature>
<feature type="region of interest" description="Disordered" evidence="1">
    <location>
        <begin position="300"/>
        <end position="373"/>
    </location>
</feature>
<evidence type="ECO:0000256" key="1">
    <source>
        <dbReference type="SAM" id="MobiDB-lite"/>
    </source>
</evidence>
<protein>
    <submittedName>
        <fullName evidence="2">Uncharacterized protein</fullName>
    </submittedName>
</protein>
<dbReference type="Gene3D" id="3.40.50.450">
    <property type="match status" value="1"/>
</dbReference>